<feature type="transmembrane region" description="Helical" evidence="1">
    <location>
        <begin position="6"/>
        <end position="22"/>
    </location>
</feature>
<geneLocation type="mitochondrion" evidence="2"/>
<sequence length="94" mass="10610">MLNIMWASLVLLVFLHLYLFSTKFHFLGALLTLEAMVLILLVLTVSLSYWTLEGLNIYYFVLTLSVCEAAFGLTLLISIVKLKGSDLINANPYH</sequence>
<name>A0A224AB91_9EUPU</name>
<evidence type="ECO:0000313" key="2">
    <source>
        <dbReference type="EMBL" id="BBA10376.1"/>
    </source>
</evidence>
<dbReference type="EMBL" id="LC172000">
    <property type="protein sequence ID" value="BBA10376.1"/>
    <property type="molecule type" value="Genomic_DNA"/>
</dbReference>
<feature type="transmembrane region" description="Helical" evidence="1">
    <location>
        <begin position="57"/>
        <end position="80"/>
    </location>
</feature>
<evidence type="ECO:0000256" key="1">
    <source>
        <dbReference type="SAM" id="Phobius"/>
    </source>
</evidence>
<dbReference type="Gene3D" id="1.10.287.3510">
    <property type="match status" value="1"/>
</dbReference>
<feature type="transmembrane region" description="Helical" evidence="1">
    <location>
        <begin position="29"/>
        <end position="51"/>
    </location>
</feature>
<keyword evidence="2" id="KW-0496">Mitochondrion</keyword>
<protein>
    <submittedName>
        <fullName evidence="2">NADH dehydrogenase subunit 4L</fullName>
    </submittedName>
</protein>
<gene>
    <name evidence="2" type="primary">ND4L</name>
</gene>
<keyword evidence="1" id="KW-0472">Membrane</keyword>
<organism evidence="2">
    <name type="scientific">Zaptyx dolichoptyx</name>
    <dbReference type="NCBI Taxonomy" id="1885885"/>
    <lineage>
        <taxon>Eukaryota</taxon>
        <taxon>Metazoa</taxon>
        <taxon>Spiralia</taxon>
        <taxon>Lophotrochozoa</taxon>
        <taxon>Mollusca</taxon>
        <taxon>Gastropoda</taxon>
        <taxon>Heterobranchia</taxon>
        <taxon>Euthyneura</taxon>
        <taxon>Panpulmonata</taxon>
        <taxon>Eupulmonata</taxon>
        <taxon>Stylommatophora</taxon>
        <taxon>Helicina</taxon>
        <taxon>Clausilioidea</taxon>
        <taxon>Clausiliidae</taxon>
        <taxon>Phaedusinae</taxon>
        <taxon>Zaptyx</taxon>
    </lineage>
</organism>
<keyword evidence="1" id="KW-1133">Transmembrane helix</keyword>
<dbReference type="AlphaFoldDB" id="A0A224AB91"/>
<accession>A0A224AB91</accession>
<reference evidence="2" key="1">
    <citation type="journal article" date="2017" name="Zool. J. Linn. Soc.">
        <title>Molecular phylogeny, frequent parallel evolution and new system of Japanese clausiliid land snails (Gastropoda: Stylommatophora).</title>
        <authorList>
            <person name="Motochin R."/>
            <person name="Wang M."/>
            <person name="Ueshima R."/>
        </authorList>
    </citation>
    <scope>NUCLEOTIDE SEQUENCE</scope>
    <source>
        <strain evidence="2">AG793</strain>
        <tissue evidence="2">Muscle</tissue>
    </source>
</reference>
<keyword evidence="1" id="KW-0812">Transmembrane</keyword>
<proteinExistence type="predicted"/>